<dbReference type="Proteomes" id="UP000199766">
    <property type="component" value="Unassembled WGS sequence"/>
</dbReference>
<evidence type="ECO:0000256" key="1">
    <source>
        <dbReference type="SAM" id="MobiDB-lite"/>
    </source>
</evidence>
<reference evidence="2 3" key="1">
    <citation type="submission" date="2016-10" db="EMBL/GenBank/DDBJ databases">
        <authorList>
            <person name="de Groot N.N."/>
        </authorList>
    </citation>
    <scope>NUCLEOTIDE SEQUENCE [LARGE SCALE GENOMIC DNA]</scope>
    <source>
        <strain evidence="2 3">ATCC 35958</strain>
    </source>
</reference>
<feature type="region of interest" description="Disordered" evidence="1">
    <location>
        <begin position="195"/>
        <end position="220"/>
    </location>
</feature>
<evidence type="ECO:0000313" key="2">
    <source>
        <dbReference type="EMBL" id="SEQ84925.1"/>
    </source>
</evidence>
<gene>
    <name evidence="2" type="ORF">SAMN02982919_01366</name>
</gene>
<dbReference type="EMBL" id="FOGD01000002">
    <property type="protein sequence ID" value="SEQ84925.1"/>
    <property type="molecule type" value="Genomic_DNA"/>
</dbReference>
<dbReference type="RefSeq" id="WP_091454711.1">
    <property type="nucleotide sequence ID" value="NZ_FOGD01000002.1"/>
</dbReference>
<proteinExistence type="predicted"/>
<evidence type="ECO:0008006" key="4">
    <source>
        <dbReference type="Google" id="ProtNLM"/>
    </source>
</evidence>
<dbReference type="STRING" id="180197.SAMN02982919_01366"/>
<accession>A0A1H9JEB8</accession>
<evidence type="ECO:0000313" key="3">
    <source>
        <dbReference type="Proteomes" id="UP000199766"/>
    </source>
</evidence>
<dbReference type="OrthoDB" id="9816412at2"/>
<feature type="compositionally biased region" description="Low complexity" evidence="1">
    <location>
        <begin position="201"/>
        <end position="220"/>
    </location>
</feature>
<keyword evidence="3" id="KW-1185">Reference proteome</keyword>
<protein>
    <recommendedName>
        <fullName evidence="4">Mu-like prophage I protein</fullName>
    </recommendedName>
</protein>
<dbReference type="AlphaFoldDB" id="A0A1H9JEB8"/>
<sequence>MPSPAPTVTPPQTPPSALLPDGIEIFRAGTHIDDAGVAHHFSQADLAAMASSYRPTLREAPLTVGHPKDNLPAYGWVQSLSATPTGTLAMNASQVEPQFAEMVAAGRFKKRSASFYPPASPHNPTPGQWYLRHVAFLGAQPPAVPGLKDIQFSQGDATGDAIHFSEPLTQGHDTSMKTIQEQLAEAQAQAAAEKAARENAEAQARTHQQAAEQAQAQAASFAEKARADRHAGFVSFAQAQVQAGRLLPKDQDMAAATLNVLADAQPVEFAEGDATRKVSPAQWLQDLISRAAPVVSFGEFARTGGQQTQLGTARGKSDAEIDQAAQHYARQNKVCYAEALTAVTSSFTTSA</sequence>
<name>A0A1H9JEB8_9BURK</name>
<organism evidence="2 3">
    <name type="scientific">Giesbergeria anulus</name>
    <dbReference type="NCBI Taxonomy" id="180197"/>
    <lineage>
        <taxon>Bacteria</taxon>
        <taxon>Pseudomonadati</taxon>
        <taxon>Pseudomonadota</taxon>
        <taxon>Betaproteobacteria</taxon>
        <taxon>Burkholderiales</taxon>
        <taxon>Comamonadaceae</taxon>
        <taxon>Giesbergeria</taxon>
    </lineage>
</organism>